<reference evidence="2 3" key="1">
    <citation type="journal article" date="2009" name="Science">
        <title>Green evolution and dynamic adaptations revealed by genomes of the marine picoeukaryotes Micromonas.</title>
        <authorList>
            <person name="Worden A.Z."/>
            <person name="Lee J.H."/>
            <person name="Mock T."/>
            <person name="Rouze P."/>
            <person name="Simmons M.P."/>
            <person name="Aerts A.L."/>
            <person name="Allen A.E."/>
            <person name="Cuvelier M.L."/>
            <person name="Derelle E."/>
            <person name="Everett M.V."/>
            <person name="Foulon E."/>
            <person name="Grimwood J."/>
            <person name="Gundlach H."/>
            <person name="Henrissat B."/>
            <person name="Napoli C."/>
            <person name="McDonald S.M."/>
            <person name="Parker M.S."/>
            <person name="Rombauts S."/>
            <person name="Salamov A."/>
            <person name="Von Dassow P."/>
            <person name="Badger J.H."/>
            <person name="Coutinho P.M."/>
            <person name="Demir E."/>
            <person name="Dubchak I."/>
            <person name="Gentemann C."/>
            <person name="Eikrem W."/>
            <person name="Gready J.E."/>
            <person name="John U."/>
            <person name="Lanier W."/>
            <person name="Lindquist E.A."/>
            <person name="Lucas S."/>
            <person name="Mayer K.F."/>
            <person name="Moreau H."/>
            <person name="Not F."/>
            <person name="Otillar R."/>
            <person name="Panaud O."/>
            <person name="Pangilinan J."/>
            <person name="Paulsen I."/>
            <person name="Piegu B."/>
            <person name="Poliakov A."/>
            <person name="Robbens S."/>
            <person name="Schmutz J."/>
            <person name="Toulza E."/>
            <person name="Wyss T."/>
            <person name="Zelensky A."/>
            <person name="Zhou K."/>
            <person name="Armbrust E.V."/>
            <person name="Bhattacharya D."/>
            <person name="Goodenough U.W."/>
            <person name="Van de Peer Y."/>
            <person name="Grigoriev I.V."/>
        </authorList>
    </citation>
    <scope>NUCLEOTIDE SEQUENCE [LARGE SCALE GENOMIC DNA]</scope>
    <source>
        <strain evidence="2 3">CCMP1545</strain>
    </source>
</reference>
<dbReference type="EMBL" id="GG663736">
    <property type="protein sequence ID" value="EEH59250.1"/>
    <property type="molecule type" value="Genomic_DNA"/>
</dbReference>
<dbReference type="KEGG" id="mpp:MICPUCDRAFT_38366"/>
<feature type="region of interest" description="Disordered" evidence="1">
    <location>
        <begin position="27"/>
        <end position="60"/>
    </location>
</feature>
<name>C1MJT5_MICPC</name>
<organism evidence="3">
    <name type="scientific">Micromonas pusilla (strain CCMP1545)</name>
    <name type="common">Picoplanktonic green alga</name>
    <dbReference type="NCBI Taxonomy" id="564608"/>
    <lineage>
        <taxon>Eukaryota</taxon>
        <taxon>Viridiplantae</taxon>
        <taxon>Chlorophyta</taxon>
        <taxon>Mamiellophyceae</taxon>
        <taxon>Mamiellales</taxon>
        <taxon>Mamiellaceae</taxon>
        <taxon>Micromonas</taxon>
    </lineage>
</organism>
<dbReference type="RefSeq" id="XP_003055874.1">
    <property type="nucleotide sequence ID" value="XM_003055828.1"/>
</dbReference>
<sequence>MPAPTVAAAAALGVARAPTARDAAAARRRASATRPRRSRVVARRSQPRATTTTTTTTTPLRALPDDAADAAADALASKIDGMDADARASVVPILDDVLAAVASGDAFAYVPAATTTATTDDASASASATGVVKRVRAPGEVERFENAQRSSVFSQIGFERWGGGVGVAALQRTLGMYNNQIDADVLDEGAKLKLRISPAAPRFQRFQRFAINGFNVRSTVSTFDQRFQRSIASTFN</sequence>
<dbReference type="AlphaFoldDB" id="C1MJT5"/>
<evidence type="ECO:0000313" key="3">
    <source>
        <dbReference type="Proteomes" id="UP000001876"/>
    </source>
</evidence>
<accession>C1MJT5</accession>
<protein>
    <submittedName>
        <fullName evidence="2">Predicted protein</fullName>
    </submittedName>
</protein>
<proteinExistence type="predicted"/>
<evidence type="ECO:0000313" key="2">
    <source>
        <dbReference type="EMBL" id="EEH59250.1"/>
    </source>
</evidence>
<feature type="compositionally biased region" description="Low complexity" evidence="1">
    <location>
        <begin position="47"/>
        <end position="58"/>
    </location>
</feature>
<dbReference type="Proteomes" id="UP000001876">
    <property type="component" value="Unassembled WGS sequence"/>
</dbReference>
<feature type="compositionally biased region" description="Basic residues" evidence="1">
    <location>
        <begin position="27"/>
        <end position="46"/>
    </location>
</feature>
<dbReference type="GeneID" id="9681892"/>
<evidence type="ECO:0000256" key="1">
    <source>
        <dbReference type="SAM" id="MobiDB-lite"/>
    </source>
</evidence>
<gene>
    <name evidence="2" type="ORF">MICPUCDRAFT_38366</name>
</gene>
<keyword evidence="3" id="KW-1185">Reference proteome</keyword>